<organism evidence="1 2">
    <name type="scientific">Plakobranchus ocellatus</name>
    <dbReference type="NCBI Taxonomy" id="259542"/>
    <lineage>
        <taxon>Eukaryota</taxon>
        <taxon>Metazoa</taxon>
        <taxon>Spiralia</taxon>
        <taxon>Lophotrochozoa</taxon>
        <taxon>Mollusca</taxon>
        <taxon>Gastropoda</taxon>
        <taxon>Heterobranchia</taxon>
        <taxon>Euthyneura</taxon>
        <taxon>Panpulmonata</taxon>
        <taxon>Sacoglossa</taxon>
        <taxon>Placobranchoidea</taxon>
        <taxon>Plakobranchidae</taxon>
        <taxon>Plakobranchus</taxon>
    </lineage>
</organism>
<proteinExistence type="predicted"/>
<dbReference type="EMBL" id="BLXT01003784">
    <property type="protein sequence ID" value="GFO06762.1"/>
    <property type="molecule type" value="Genomic_DNA"/>
</dbReference>
<comment type="caution">
    <text evidence="1">The sequence shown here is derived from an EMBL/GenBank/DDBJ whole genome shotgun (WGS) entry which is preliminary data.</text>
</comment>
<evidence type="ECO:0000313" key="1">
    <source>
        <dbReference type="EMBL" id="GFO06762.1"/>
    </source>
</evidence>
<name>A0AAV4AIM6_9GAST</name>
<gene>
    <name evidence="1" type="ORF">PoB_003326700</name>
</gene>
<sequence>MPSPSYSYYPLREKSEDKRVGPILPRFHLQHEEALSYVATDQVSTKEPAQQRKKDPVIRMVQSQEPITQQFPNALVQPEAFAQLQGKKETAMAIDVIK</sequence>
<reference evidence="1 2" key="1">
    <citation type="journal article" date="2021" name="Elife">
        <title>Chloroplast acquisition without the gene transfer in kleptoplastic sea slugs, Plakobranchus ocellatus.</title>
        <authorList>
            <person name="Maeda T."/>
            <person name="Takahashi S."/>
            <person name="Yoshida T."/>
            <person name="Shimamura S."/>
            <person name="Takaki Y."/>
            <person name="Nagai Y."/>
            <person name="Toyoda A."/>
            <person name="Suzuki Y."/>
            <person name="Arimoto A."/>
            <person name="Ishii H."/>
            <person name="Satoh N."/>
            <person name="Nishiyama T."/>
            <person name="Hasebe M."/>
            <person name="Maruyama T."/>
            <person name="Minagawa J."/>
            <person name="Obokata J."/>
            <person name="Shigenobu S."/>
        </authorList>
    </citation>
    <scope>NUCLEOTIDE SEQUENCE [LARGE SCALE GENOMIC DNA]</scope>
</reference>
<keyword evidence="2" id="KW-1185">Reference proteome</keyword>
<evidence type="ECO:0008006" key="3">
    <source>
        <dbReference type="Google" id="ProtNLM"/>
    </source>
</evidence>
<accession>A0AAV4AIM6</accession>
<protein>
    <recommendedName>
        <fullName evidence="3">Zasp-like motif domain-containing protein</fullName>
    </recommendedName>
</protein>
<evidence type="ECO:0000313" key="2">
    <source>
        <dbReference type="Proteomes" id="UP000735302"/>
    </source>
</evidence>
<dbReference type="AlphaFoldDB" id="A0AAV4AIM6"/>
<dbReference type="Proteomes" id="UP000735302">
    <property type="component" value="Unassembled WGS sequence"/>
</dbReference>